<protein>
    <submittedName>
        <fullName evidence="2">Uncharacterized protein</fullName>
    </submittedName>
</protein>
<proteinExistence type="predicted"/>
<reference evidence="2 3" key="1">
    <citation type="submission" date="2019-02" db="EMBL/GenBank/DDBJ databases">
        <title>Deep-cultivation of Planctomycetes and their phenomic and genomic characterization uncovers novel biology.</title>
        <authorList>
            <person name="Wiegand S."/>
            <person name="Jogler M."/>
            <person name="Boedeker C."/>
            <person name="Pinto D."/>
            <person name="Vollmers J."/>
            <person name="Rivas-Marin E."/>
            <person name="Kohn T."/>
            <person name="Peeters S.H."/>
            <person name="Heuer A."/>
            <person name="Rast P."/>
            <person name="Oberbeckmann S."/>
            <person name="Bunk B."/>
            <person name="Jeske O."/>
            <person name="Meyerdierks A."/>
            <person name="Storesund J.E."/>
            <person name="Kallscheuer N."/>
            <person name="Luecker S."/>
            <person name="Lage O.M."/>
            <person name="Pohl T."/>
            <person name="Merkel B.J."/>
            <person name="Hornburger P."/>
            <person name="Mueller R.-W."/>
            <person name="Bruemmer F."/>
            <person name="Labrenz M."/>
            <person name="Spormann A.M."/>
            <person name="Op Den Camp H."/>
            <person name="Overmann J."/>
            <person name="Amann R."/>
            <person name="Jetten M.S.M."/>
            <person name="Mascher T."/>
            <person name="Medema M.H."/>
            <person name="Devos D.P."/>
            <person name="Kaster A.-K."/>
            <person name="Ovreas L."/>
            <person name="Rohde M."/>
            <person name="Galperin M.Y."/>
            <person name="Jogler C."/>
        </authorList>
    </citation>
    <scope>NUCLEOTIDE SEQUENCE [LARGE SCALE GENOMIC DNA]</scope>
    <source>
        <strain evidence="2 3">Pla52o</strain>
    </source>
</reference>
<name>A0A5C6BZI9_9BACT</name>
<evidence type="ECO:0000256" key="1">
    <source>
        <dbReference type="SAM" id="MobiDB-lite"/>
    </source>
</evidence>
<accession>A0A5C6BZI9</accession>
<feature type="region of interest" description="Disordered" evidence="1">
    <location>
        <begin position="101"/>
        <end position="129"/>
    </location>
</feature>
<gene>
    <name evidence="2" type="ORF">Pla52o_52780</name>
</gene>
<dbReference type="Proteomes" id="UP000316304">
    <property type="component" value="Unassembled WGS sequence"/>
</dbReference>
<feature type="region of interest" description="Disordered" evidence="1">
    <location>
        <begin position="148"/>
        <end position="171"/>
    </location>
</feature>
<dbReference type="AlphaFoldDB" id="A0A5C6BZI9"/>
<comment type="caution">
    <text evidence="2">The sequence shown here is derived from an EMBL/GenBank/DDBJ whole genome shotgun (WGS) entry which is preliminary data.</text>
</comment>
<evidence type="ECO:0000313" key="3">
    <source>
        <dbReference type="Proteomes" id="UP000316304"/>
    </source>
</evidence>
<keyword evidence="3" id="KW-1185">Reference proteome</keyword>
<organism evidence="2 3">
    <name type="scientific">Novipirellula galeiformis</name>
    <dbReference type="NCBI Taxonomy" id="2528004"/>
    <lineage>
        <taxon>Bacteria</taxon>
        <taxon>Pseudomonadati</taxon>
        <taxon>Planctomycetota</taxon>
        <taxon>Planctomycetia</taxon>
        <taxon>Pirellulales</taxon>
        <taxon>Pirellulaceae</taxon>
        <taxon>Novipirellula</taxon>
    </lineage>
</organism>
<feature type="compositionally biased region" description="Polar residues" evidence="1">
    <location>
        <begin position="101"/>
        <end position="119"/>
    </location>
</feature>
<evidence type="ECO:0000313" key="2">
    <source>
        <dbReference type="EMBL" id="TWU17272.1"/>
    </source>
</evidence>
<dbReference type="EMBL" id="SJPT01000013">
    <property type="protein sequence ID" value="TWU17272.1"/>
    <property type="molecule type" value="Genomic_DNA"/>
</dbReference>
<sequence>MAARDLLAWSSAFHCVLSRNVARQSVSILFAYDTLDPHAAIKATLAEEIRTGAIPFHFSARLLRRHRLETRSIAEEVKAFFVVASTTNCVIHVRFVPTCCSTSTKPSGSTDYAESSATNKVREVPTKPSPSSISAHVLFTSAILRSSATPRFNPHPGTNPKEERQQPNGGGGGFAFVFSSHRFAPTQANQGLRSTDHSANLLFLMLALSIIP</sequence>